<dbReference type="EMBL" id="CAXAMN010014535">
    <property type="protein sequence ID" value="CAK9043652.1"/>
    <property type="molecule type" value="Genomic_DNA"/>
</dbReference>
<accession>A0ABP0LYN7</accession>
<proteinExistence type="predicted"/>
<reference evidence="1 2" key="1">
    <citation type="submission" date="2024-02" db="EMBL/GenBank/DDBJ databases">
        <authorList>
            <person name="Chen Y."/>
            <person name="Shah S."/>
            <person name="Dougan E. K."/>
            <person name="Thang M."/>
            <person name="Chan C."/>
        </authorList>
    </citation>
    <scope>NUCLEOTIDE SEQUENCE [LARGE SCALE GENOMIC DNA]</scope>
</reference>
<name>A0ABP0LYN7_9DINO</name>
<organism evidence="1 2">
    <name type="scientific">Durusdinium trenchii</name>
    <dbReference type="NCBI Taxonomy" id="1381693"/>
    <lineage>
        <taxon>Eukaryota</taxon>
        <taxon>Sar</taxon>
        <taxon>Alveolata</taxon>
        <taxon>Dinophyceae</taxon>
        <taxon>Suessiales</taxon>
        <taxon>Symbiodiniaceae</taxon>
        <taxon>Durusdinium</taxon>
    </lineage>
</organism>
<keyword evidence="2" id="KW-1185">Reference proteome</keyword>
<evidence type="ECO:0000313" key="1">
    <source>
        <dbReference type="EMBL" id="CAK9043652.1"/>
    </source>
</evidence>
<dbReference type="Proteomes" id="UP001642484">
    <property type="component" value="Unassembled WGS sequence"/>
</dbReference>
<comment type="caution">
    <text evidence="1">The sequence shown here is derived from an EMBL/GenBank/DDBJ whole genome shotgun (WGS) entry which is preliminary data.</text>
</comment>
<sequence>MKVSAHRAFDTGDDTDYVLSQDTPYYILLTVGQTMGTTSAIQVGYHGSASTQTLVCLSTLSQKGECKLASEWSGPPALNDSSLSVALSLSWPFLAMLAQLF</sequence>
<gene>
    <name evidence="1" type="ORF">CCMP2556_LOCUS23090</name>
</gene>
<evidence type="ECO:0008006" key="3">
    <source>
        <dbReference type="Google" id="ProtNLM"/>
    </source>
</evidence>
<protein>
    <recommendedName>
        <fullName evidence="3">Subtilisin</fullName>
    </recommendedName>
</protein>
<evidence type="ECO:0000313" key="2">
    <source>
        <dbReference type="Proteomes" id="UP001642484"/>
    </source>
</evidence>